<comment type="caution">
    <text evidence="5">The sequence shown here is derived from an EMBL/GenBank/DDBJ whole genome shotgun (WGS) entry which is preliminary data.</text>
</comment>
<name>T0ZEQ4_9ZZZZ</name>
<protein>
    <submittedName>
        <fullName evidence="5">Uncharacterized protein</fullName>
    </submittedName>
</protein>
<gene>
    <name evidence="5" type="ORF">B1A_15805</name>
</gene>
<evidence type="ECO:0000256" key="3">
    <source>
        <dbReference type="ARBA" id="ARBA00022989"/>
    </source>
</evidence>
<dbReference type="AlphaFoldDB" id="T0ZEQ4"/>
<keyword evidence="1" id="KW-1003">Cell membrane</keyword>
<dbReference type="InterPro" id="IPR005372">
    <property type="entry name" value="UPF0182"/>
</dbReference>
<dbReference type="PANTHER" id="PTHR39344">
    <property type="entry name" value="UPF0182 PROTEIN SLL1060"/>
    <property type="match status" value="1"/>
</dbReference>
<evidence type="ECO:0000256" key="1">
    <source>
        <dbReference type="ARBA" id="ARBA00022475"/>
    </source>
</evidence>
<dbReference type="GO" id="GO:0016020">
    <property type="term" value="C:membrane"/>
    <property type="evidence" value="ECO:0007669"/>
    <property type="project" value="InterPro"/>
</dbReference>
<feature type="non-terminal residue" evidence="5">
    <location>
        <position position="132"/>
    </location>
</feature>
<keyword evidence="3" id="KW-1133">Transmembrane helix</keyword>
<keyword evidence="2" id="KW-0812">Transmembrane</keyword>
<keyword evidence="4" id="KW-0472">Membrane</keyword>
<reference evidence="5" key="2">
    <citation type="journal article" date="2014" name="ISME J.">
        <title>Microbial stratification in low pH oxic and suboxic macroscopic growths along an acid mine drainage.</title>
        <authorList>
            <person name="Mendez-Garcia C."/>
            <person name="Mesa V."/>
            <person name="Sprenger R.R."/>
            <person name="Richter M."/>
            <person name="Diez M.S."/>
            <person name="Solano J."/>
            <person name="Bargiela R."/>
            <person name="Golyshina O.V."/>
            <person name="Manteca A."/>
            <person name="Ramos J.L."/>
            <person name="Gallego J.R."/>
            <person name="Llorente I."/>
            <person name="Martins Dos Santos V.A."/>
            <person name="Jensen O.N."/>
            <person name="Pelaez A.I."/>
            <person name="Sanchez J."/>
            <person name="Ferrer M."/>
        </authorList>
    </citation>
    <scope>NUCLEOTIDE SEQUENCE</scope>
</reference>
<evidence type="ECO:0000256" key="2">
    <source>
        <dbReference type="ARBA" id="ARBA00022692"/>
    </source>
</evidence>
<organism evidence="5">
    <name type="scientific">mine drainage metagenome</name>
    <dbReference type="NCBI Taxonomy" id="410659"/>
    <lineage>
        <taxon>unclassified sequences</taxon>
        <taxon>metagenomes</taxon>
        <taxon>ecological metagenomes</taxon>
    </lineage>
</organism>
<accession>T0ZEQ4</accession>
<sequence>MTPNYEMLKLPSASKTHFGLVEAYVPKSPNQQVQNLTGFLVGESSSSNPFSLTSLTTPNGEQIDGPALVSSRMISATNVSQEITLLDQHGSQVQLGSLSAIPLGQNLLWVRPLYVQSSTNAIPAIKQVIVAY</sequence>
<proteinExistence type="predicted"/>
<dbReference type="PANTHER" id="PTHR39344:SF1">
    <property type="entry name" value="UPF0182 PROTEIN SLL1060"/>
    <property type="match status" value="1"/>
</dbReference>
<evidence type="ECO:0000313" key="5">
    <source>
        <dbReference type="EMBL" id="EQD42757.1"/>
    </source>
</evidence>
<dbReference type="GO" id="GO:0005576">
    <property type="term" value="C:extracellular region"/>
    <property type="evidence" value="ECO:0007669"/>
    <property type="project" value="TreeGrafter"/>
</dbReference>
<dbReference type="EMBL" id="AUZX01011604">
    <property type="protein sequence ID" value="EQD42757.1"/>
    <property type="molecule type" value="Genomic_DNA"/>
</dbReference>
<dbReference type="Pfam" id="PF03699">
    <property type="entry name" value="UPF0182"/>
    <property type="match status" value="1"/>
</dbReference>
<reference evidence="5" key="1">
    <citation type="submission" date="2013-08" db="EMBL/GenBank/DDBJ databases">
        <authorList>
            <person name="Mendez C."/>
            <person name="Richter M."/>
            <person name="Ferrer M."/>
            <person name="Sanchez J."/>
        </authorList>
    </citation>
    <scope>NUCLEOTIDE SEQUENCE</scope>
</reference>
<evidence type="ECO:0000256" key="4">
    <source>
        <dbReference type="ARBA" id="ARBA00023136"/>
    </source>
</evidence>